<name>A0AAV7TW03_PLEWA</name>
<feature type="compositionally biased region" description="Basic and acidic residues" evidence="1">
    <location>
        <begin position="130"/>
        <end position="161"/>
    </location>
</feature>
<sequence>MVEFRVTKEGKWTLRAAPETKEEKVEKNATTGEKAEKNTATAERKAEKNATSGEKRRREGPKDGRRAGNTPGPPVATRDNGGSGGSTPEPGHALGRAWPQQVYSPYPWVTGIAVLPDPEVLGVGTNRGGRPGDEEREKGLFAETKEEKGEKNAMTGEKAEKNTAMAERMAEKNAMSGEKRRR</sequence>
<feature type="compositionally biased region" description="Basic and acidic residues" evidence="1">
    <location>
        <begin position="1"/>
        <end position="66"/>
    </location>
</feature>
<accession>A0AAV7TW03</accession>
<feature type="region of interest" description="Disordered" evidence="1">
    <location>
        <begin position="1"/>
        <end position="98"/>
    </location>
</feature>
<reference evidence="2" key="1">
    <citation type="journal article" date="2022" name="bioRxiv">
        <title>Sequencing and chromosome-scale assembly of the giantPleurodeles waltlgenome.</title>
        <authorList>
            <person name="Brown T."/>
            <person name="Elewa A."/>
            <person name="Iarovenko S."/>
            <person name="Subramanian E."/>
            <person name="Araus A.J."/>
            <person name="Petzold A."/>
            <person name="Susuki M."/>
            <person name="Suzuki K.-i.T."/>
            <person name="Hayashi T."/>
            <person name="Toyoda A."/>
            <person name="Oliveira C."/>
            <person name="Osipova E."/>
            <person name="Leigh N.D."/>
            <person name="Simon A."/>
            <person name="Yun M.H."/>
        </authorList>
    </citation>
    <scope>NUCLEOTIDE SEQUENCE</scope>
    <source>
        <strain evidence="2">20211129_DDA</strain>
        <tissue evidence="2">Liver</tissue>
    </source>
</reference>
<organism evidence="2 3">
    <name type="scientific">Pleurodeles waltl</name>
    <name type="common">Iberian ribbed newt</name>
    <dbReference type="NCBI Taxonomy" id="8319"/>
    <lineage>
        <taxon>Eukaryota</taxon>
        <taxon>Metazoa</taxon>
        <taxon>Chordata</taxon>
        <taxon>Craniata</taxon>
        <taxon>Vertebrata</taxon>
        <taxon>Euteleostomi</taxon>
        <taxon>Amphibia</taxon>
        <taxon>Batrachia</taxon>
        <taxon>Caudata</taxon>
        <taxon>Salamandroidea</taxon>
        <taxon>Salamandridae</taxon>
        <taxon>Pleurodelinae</taxon>
        <taxon>Pleurodeles</taxon>
    </lineage>
</organism>
<comment type="caution">
    <text evidence="2">The sequence shown here is derived from an EMBL/GenBank/DDBJ whole genome shotgun (WGS) entry which is preliminary data.</text>
</comment>
<dbReference type="AlphaFoldDB" id="A0AAV7TW03"/>
<dbReference type="EMBL" id="JANPWB010000006">
    <property type="protein sequence ID" value="KAJ1180359.1"/>
    <property type="molecule type" value="Genomic_DNA"/>
</dbReference>
<protein>
    <submittedName>
        <fullName evidence="2">Uncharacterized protein</fullName>
    </submittedName>
</protein>
<evidence type="ECO:0000313" key="3">
    <source>
        <dbReference type="Proteomes" id="UP001066276"/>
    </source>
</evidence>
<keyword evidence="3" id="KW-1185">Reference proteome</keyword>
<feature type="region of interest" description="Disordered" evidence="1">
    <location>
        <begin position="119"/>
        <end position="164"/>
    </location>
</feature>
<dbReference type="Proteomes" id="UP001066276">
    <property type="component" value="Chromosome 3_2"/>
</dbReference>
<evidence type="ECO:0000313" key="2">
    <source>
        <dbReference type="EMBL" id="KAJ1180359.1"/>
    </source>
</evidence>
<gene>
    <name evidence="2" type="ORF">NDU88_005581</name>
</gene>
<evidence type="ECO:0000256" key="1">
    <source>
        <dbReference type="SAM" id="MobiDB-lite"/>
    </source>
</evidence>
<proteinExistence type="predicted"/>